<proteinExistence type="predicted"/>
<dbReference type="PROSITE" id="PS01081">
    <property type="entry name" value="HTH_TETR_1"/>
    <property type="match status" value="1"/>
</dbReference>
<accession>A0A8J8B3G6</accession>
<dbReference type="RefSeq" id="WP_227018429.1">
    <property type="nucleotide sequence ID" value="NZ_JAGSND010000006.1"/>
</dbReference>
<dbReference type="InterPro" id="IPR023772">
    <property type="entry name" value="DNA-bd_HTH_TetR-type_CS"/>
</dbReference>
<evidence type="ECO:0000313" key="7">
    <source>
        <dbReference type="Proteomes" id="UP000675664"/>
    </source>
</evidence>
<dbReference type="AlphaFoldDB" id="A0A8J8B3G6"/>
<name>A0A8J8B3G6_9FIRM</name>
<dbReference type="Pfam" id="PF00440">
    <property type="entry name" value="TetR_N"/>
    <property type="match status" value="1"/>
</dbReference>
<dbReference type="SUPFAM" id="SSF46689">
    <property type="entry name" value="Homeodomain-like"/>
    <property type="match status" value="1"/>
</dbReference>
<dbReference type="PRINTS" id="PR00455">
    <property type="entry name" value="HTHTETR"/>
</dbReference>
<evidence type="ECO:0000256" key="2">
    <source>
        <dbReference type="ARBA" id="ARBA00023125"/>
    </source>
</evidence>
<dbReference type="Proteomes" id="UP000675664">
    <property type="component" value="Unassembled WGS sequence"/>
</dbReference>
<dbReference type="FunFam" id="1.10.10.60:FF:000141">
    <property type="entry name" value="TetR family transcriptional regulator"/>
    <property type="match status" value="1"/>
</dbReference>
<dbReference type="InterPro" id="IPR050624">
    <property type="entry name" value="HTH-type_Tx_Regulator"/>
</dbReference>
<evidence type="ECO:0000256" key="3">
    <source>
        <dbReference type="ARBA" id="ARBA00023163"/>
    </source>
</evidence>
<dbReference type="PROSITE" id="PS50977">
    <property type="entry name" value="HTH_TETR_2"/>
    <property type="match status" value="1"/>
</dbReference>
<keyword evidence="1" id="KW-0805">Transcription regulation</keyword>
<dbReference type="InterPro" id="IPR009057">
    <property type="entry name" value="Homeodomain-like_sf"/>
</dbReference>
<sequence>MKEKSFDRRSQLLEAAMEEFMVKSYEDASLNNIIKNAGISKGTFYYHFKDKQALYLTLLELAVEAKLEFLTRNIGKFSNNEEKRNFFDILKLQGRVGVEFAKTHPKYYRMGMMFTREKGNKIYDVAKKLLGSNTEKVFEEMIEEAIERGDFKNNISKDFILRIITHLFVHYDEIFSYYDDDGTAWDFDSMLDQFDHFVDFIQYGLRS</sequence>
<dbReference type="PANTHER" id="PTHR43479:SF11">
    <property type="entry name" value="ACREF_ENVCD OPERON REPRESSOR-RELATED"/>
    <property type="match status" value="1"/>
</dbReference>
<comment type="caution">
    <text evidence="6">The sequence shown here is derived from an EMBL/GenBank/DDBJ whole genome shotgun (WGS) entry which is preliminary data.</text>
</comment>
<dbReference type="InterPro" id="IPR001647">
    <property type="entry name" value="HTH_TetR"/>
</dbReference>
<protein>
    <submittedName>
        <fullName evidence="6">TetR/AcrR family transcriptional regulator</fullName>
    </submittedName>
</protein>
<gene>
    <name evidence="6" type="ORF">KCX82_10475</name>
</gene>
<dbReference type="GO" id="GO:0003677">
    <property type="term" value="F:DNA binding"/>
    <property type="evidence" value="ECO:0007669"/>
    <property type="project" value="UniProtKB-UniRule"/>
</dbReference>
<keyword evidence="3" id="KW-0804">Transcription</keyword>
<feature type="DNA-binding region" description="H-T-H motif" evidence="4">
    <location>
        <begin position="29"/>
        <end position="48"/>
    </location>
</feature>
<dbReference type="SUPFAM" id="SSF48498">
    <property type="entry name" value="Tetracyclin repressor-like, C-terminal domain"/>
    <property type="match status" value="1"/>
</dbReference>
<dbReference type="GO" id="GO:0045892">
    <property type="term" value="P:negative regulation of DNA-templated transcription"/>
    <property type="evidence" value="ECO:0007669"/>
    <property type="project" value="UniProtKB-ARBA"/>
</dbReference>
<keyword evidence="7" id="KW-1185">Reference proteome</keyword>
<evidence type="ECO:0000256" key="1">
    <source>
        <dbReference type="ARBA" id="ARBA00023015"/>
    </source>
</evidence>
<dbReference type="Gene3D" id="1.10.357.10">
    <property type="entry name" value="Tetracycline Repressor, domain 2"/>
    <property type="match status" value="1"/>
</dbReference>
<organism evidence="6 7">
    <name type="scientific">Sinanaerobacter chloroacetimidivorans</name>
    <dbReference type="NCBI Taxonomy" id="2818044"/>
    <lineage>
        <taxon>Bacteria</taxon>
        <taxon>Bacillati</taxon>
        <taxon>Bacillota</taxon>
        <taxon>Clostridia</taxon>
        <taxon>Peptostreptococcales</taxon>
        <taxon>Anaerovoracaceae</taxon>
        <taxon>Sinanaerobacter</taxon>
    </lineage>
</organism>
<evidence type="ECO:0000256" key="4">
    <source>
        <dbReference type="PROSITE-ProRule" id="PRU00335"/>
    </source>
</evidence>
<dbReference type="EMBL" id="JAGSND010000006">
    <property type="protein sequence ID" value="MBR0598300.1"/>
    <property type="molecule type" value="Genomic_DNA"/>
</dbReference>
<evidence type="ECO:0000313" key="6">
    <source>
        <dbReference type="EMBL" id="MBR0598300.1"/>
    </source>
</evidence>
<evidence type="ECO:0000259" key="5">
    <source>
        <dbReference type="PROSITE" id="PS50977"/>
    </source>
</evidence>
<reference evidence="6" key="1">
    <citation type="submission" date="2021-04" db="EMBL/GenBank/DDBJ databases">
        <title>Sinoanaerobacter chloroacetimidivorans sp. nov., an obligate anaerobic bacterium isolated from anaerobic sludge.</title>
        <authorList>
            <person name="Bao Y."/>
        </authorList>
    </citation>
    <scope>NUCLEOTIDE SEQUENCE</scope>
    <source>
        <strain evidence="6">BAD-6</strain>
    </source>
</reference>
<keyword evidence="2 4" id="KW-0238">DNA-binding</keyword>
<dbReference type="PANTHER" id="PTHR43479">
    <property type="entry name" value="ACREF/ENVCD OPERON REPRESSOR-RELATED"/>
    <property type="match status" value="1"/>
</dbReference>
<dbReference type="InterPro" id="IPR036271">
    <property type="entry name" value="Tet_transcr_reg_TetR-rel_C_sf"/>
</dbReference>
<reference evidence="6" key="2">
    <citation type="submission" date="2021-04" db="EMBL/GenBank/DDBJ databases">
        <authorList>
            <person name="Liu J."/>
        </authorList>
    </citation>
    <scope>NUCLEOTIDE SEQUENCE</scope>
    <source>
        <strain evidence="6">BAD-6</strain>
    </source>
</reference>
<feature type="domain" description="HTH tetR-type" evidence="5">
    <location>
        <begin position="6"/>
        <end position="66"/>
    </location>
</feature>